<evidence type="ECO:0000259" key="1">
    <source>
        <dbReference type="Pfam" id="PF03050"/>
    </source>
</evidence>
<comment type="caution">
    <text evidence="2">The sequence shown here is derived from an EMBL/GenBank/DDBJ whole genome shotgun (WGS) entry which is preliminary data.</text>
</comment>
<evidence type="ECO:0000313" key="2">
    <source>
        <dbReference type="EMBL" id="KIU74651.1"/>
    </source>
</evidence>
<dbReference type="AlphaFoldDB" id="A0A9X0F9S9"/>
<dbReference type="NCBIfam" id="NF033517">
    <property type="entry name" value="transpos_IS66"/>
    <property type="match status" value="1"/>
</dbReference>
<protein>
    <submittedName>
        <fullName evidence="2">Transposase</fullName>
    </submittedName>
</protein>
<proteinExistence type="predicted"/>
<dbReference type="InterPro" id="IPR052344">
    <property type="entry name" value="Transposase-related"/>
</dbReference>
<sequence length="348" mass="40071">MYDLPPILIEVTEHKEEQKECPHCHSIQESQFPSTVSRPVQYGPNIKTLIPYLTHYQCLSLKRTKEFFQDCFGHSISEGTLVNHTHAFSAQLRPFLEEVKEQILQSSVVHFDETGMRVENKTQWLHTASTPEVTFQHIHEKRGKEAMDVGEILPSFSGIAMHDGWKPYDVYTDCRHVLCNAHLLRDLQGIIDSTGETWAQQMKEFLTQALTIKKQYKGTIPEIEKKNLFAAYQAILKGKQVPSAEQKKKRKQTPSQNLWNRFAKYVDRILAFLESPDIPFDNNQAERDIRMTKVKQKVSGTFRSKEGAESFCHIRSFMSTMKKQNQSVLQAISQVLKTGTVPWNTTLS</sequence>
<dbReference type="Proteomes" id="UP000032407">
    <property type="component" value="Unassembled WGS sequence"/>
</dbReference>
<gene>
    <name evidence="2" type="ORF">C797_11941</name>
</gene>
<dbReference type="Pfam" id="PF03050">
    <property type="entry name" value="DDE_Tnp_IS66"/>
    <property type="match status" value="1"/>
</dbReference>
<name>A0A9X0F9S9_BACTU</name>
<reference evidence="2 3" key="1">
    <citation type="journal article" date="2015" name="Sci. Rep.">
        <title>The expression and crystallization of Cry65Aa require two C-termini, revealing a novel evolutionary strategy of Bacillus thuringiensis Cry proteins.</title>
        <authorList>
            <person name="Peng D.H."/>
            <person name="Pang C.Y."/>
            <person name="Wu H."/>
            <person name="Huang Q."/>
            <person name="Zheng J.S."/>
            <person name="Sun M."/>
        </authorList>
    </citation>
    <scope>NUCLEOTIDE SEQUENCE [LARGE SCALE GENOMIC DNA]</scope>
    <source>
        <strain evidence="2 3">Sbt003</strain>
    </source>
</reference>
<feature type="domain" description="Transposase IS66 central" evidence="1">
    <location>
        <begin position="41"/>
        <end position="309"/>
    </location>
</feature>
<dbReference type="InterPro" id="IPR004291">
    <property type="entry name" value="Transposase_IS66_central"/>
</dbReference>
<organism evidence="2 3">
    <name type="scientific">Bacillus thuringiensis Sbt003</name>
    <dbReference type="NCBI Taxonomy" id="1235825"/>
    <lineage>
        <taxon>Bacteria</taxon>
        <taxon>Bacillati</taxon>
        <taxon>Bacillota</taxon>
        <taxon>Bacilli</taxon>
        <taxon>Bacillales</taxon>
        <taxon>Bacillaceae</taxon>
        <taxon>Bacillus</taxon>
        <taxon>Bacillus cereus group</taxon>
    </lineage>
</organism>
<dbReference type="EMBL" id="AMYJ01000012">
    <property type="protein sequence ID" value="KIU74651.1"/>
    <property type="molecule type" value="Genomic_DNA"/>
</dbReference>
<dbReference type="PANTHER" id="PTHR33678">
    <property type="entry name" value="BLL1576 PROTEIN"/>
    <property type="match status" value="1"/>
</dbReference>
<accession>A0A9X0F9S9</accession>
<dbReference type="PANTHER" id="PTHR33678:SF1">
    <property type="entry name" value="BLL1576 PROTEIN"/>
    <property type="match status" value="1"/>
</dbReference>
<evidence type="ECO:0000313" key="3">
    <source>
        <dbReference type="Proteomes" id="UP000032407"/>
    </source>
</evidence>